<reference evidence="2 3" key="1">
    <citation type="submission" date="2020-05" db="EMBL/GenBank/DDBJ databases">
        <title>Complete genome sequencing of Campylobacter and Arcobacter type strains.</title>
        <authorList>
            <person name="Miller W.G."/>
            <person name="Yee E."/>
        </authorList>
    </citation>
    <scope>NUCLEOTIDE SEQUENCE [LARGE SCALE GENOMIC DNA]</scope>
    <source>
        <strain evidence="2 3">LMG 21996</strain>
    </source>
</reference>
<organism evidence="2 3">
    <name type="scientific">Aliarcobacter cibarius</name>
    <dbReference type="NCBI Taxonomy" id="255507"/>
    <lineage>
        <taxon>Bacteria</taxon>
        <taxon>Pseudomonadati</taxon>
        <taxon>Campylobacterota</taxon>
        <taxon>Epsilonproteobacteria</taxon>
        <taxon>Campylobacterales</taxon>
        <taxon>Arcobacteraceae</taxon>
        <taxon>Aliarcobacter</taxon>
    </lineage>
</organism>
<evidence type="ECO:0000256" key="1">
    <source>
        <dbReference type="SAM" id="Phobius"/>
    </source>
</evidence>
<evidence type="ECO:0000313" key="3">
    <source>
        <dbReference type="Proteomes" id="UP000509513"/>
    </source>
</evidence>
<accession>A0A7L5JRQ4</accession>
<feature type="transmembrane region" description="Helical" evidence="1">
    <location>
        <begin position="5"/>
        <end position="24"/>
    </location>
</feature>
<dbReference type="OrthoDB" id="5341790at2"/>
<dbReference type="EMBL" id="CP054051">
    <property type="protein sequence ID" value="QKJ27698.1"/>
    <property type="molecule type" value="Genomic_DNA"/>
</dbReference>
<dbReference type="Proteomes" id="UP000509513">
    <property type="component" value="Chromosome"/>
</dbReference>
<dbReference type="RefSeq" id="WP_024774742.1">
    <property type="nucleotide sequence ID" value="NZ_CP054051.1"/>
</dbReference>
<sequence>MKKFFIIFFIFIFIFLSLFFGILFTNYGNSLIASYIEKKVNTEQDKVKFKVDKLSFTFKTLDFNASIDDSSYINVNGKFELFSKEVDLKYDIKINELENLKNLFNYEFKGSFFTNGTFVGDKNSSNVSGVSNFASGETKYNLNLVDFEINNILLDSKNLKIDELLLLLNQPIYSKGILNVDAKISNFNSEKLNGELKATIEEGILNNEVINKEFEHGLPSNVSYGTIINSTFIDNKAISNINFKSSLLDFNLDKFEFDLLNKDYFSEFNLFVKNLEKLEIFIGKKLKGELQTQGILKSVDSHVNVEGNSNIMEGKTHYKFVIKDNSLKQLEFNILDAKIENFFKLVDEPVYAVGNFEASGKINNFKELNGNSFINLKNIKLINEVINAVYNKNINETIVLDSKIDTKYENSSAISKIITSSNIANLDINNLIFDFKTSDILGNYTFTSNDLSKLKDFTKILLRGDAKLDGNIKVVKNKLYIDGKSNLANGNFDFVLNDNIFDANLKESSMKKFLYLINQKENFDSKANLKLNYNLLTKKGDLIGDFEDGHFLENDFTKLVNQFAKVDLTKEIYKNSKLNTKIDDKLLTSNLLMQSTKSKIEVNNSKIDLENNTIFAKIDTEIKDDKFTIILQNDLYNPTISFDLKEILDKKADKLGEKLNKFLGKEKEDEEGKEIINNLKNLF</sequence>
<proteinExistence type="predicted"/>
<keyword evidence="1" id="KW-0472">Membrane</keyword>
<keyword evidence="1" id="KW-1133">Transmembrane helix</keyword>
<gene>
    <name evidence="2" type="ORF">ACBT_1801</name>
</gene>
<protein>
    <recommendedName>
        <fullName evidence="4">AsmA family protein (DUF3971 domain)</fullName>
    </recommendedName>
</protein>
<name>A0A7L5JRQ4_9BACT</name>
<evidence type="ECO:0008006" key="4">
    <source>
        <dbReference type="Google" id="ProtNLM"/>
    </source>
</evidence>
<dbReference type="KEGG" id="acib:ACBT_1801"/>
<evidence type="ECO:0000313" key="2">
    <source>
        <dbReference type="EMBL" id="QKJ27698.1"/>
    </source>
</evidence>
<keyword evidence="1" id="KW-0812">Transmembrane</keyword>
<dbReference type="AlphaFoldDB" id="A0A7L5JRQ4"/>